<dbReference type="GO" id="GO:0016020">
    <property type="term" value="C:membrane"/>
    <property type="evidence" value="ECO:0007669"/>
    <property type="project" value="InterPro"/>
</dbReference>
<dbReference type="PANTHER" id="PTHR22911">
    <property type="entry name" value="ACYL-MALONYL CONDENSING ENZYME-RELATED"/>
    <property type="match status" value="1"/>
</dbReference>
<dbReference type="EMBL" id="NHOC01000005">
    <property type="protein sequence ID" value="OUM20514.1"/>
    <property type="molecule type" value="Genomic_DNA"/>
</dbReference>
<dbReference type="SUPFAM" id="SSF103481">
    <property type="entry name" value="Multidrug resistance efflux transporter EmrE"/>
    <property type="match status" value="2"/>
</dbReference>
<keyword evidence="2" id="KW-1133">Transmembrane helix</keyword>
<keyword evidence="2" id="KW-0812">Transmembrane</keyword>
<organism evidence="4 5">
    <name type="scientific">Butyricicoccus porcorum</name>
    <dbReference type="NCBI Taxonomy" id="1945634"/>
    <lineage>
        <taxon>Bacteria</taxon>
        <taxon>Bacillati</taxon>
        <taxon>Bacillota</taxon>
        <taxon>Clostridia</taxon>
        <taxon>Eubacteriales</taxon>
        <taxon>Butyricicoccaceae</taxon>
        <taxon>Butyricicoccus</taxon>
    </lineage>
</organism>
<feature type="transmembrane region" description="Helical" evidence="2">
    <location>
        <begin position="150"/>
        <end position="171"/>
    </location>
</feature>
<keyword evidence="5" id="KW-1185">Reference proteome</keyword>
<feature type="transmembrane region" description="Helical" evidence="2">
    <location>
        <begin position="270"/>
        <end position="288"/>
    </location>
</feature>
<dbReference type="PANTHER" id="PTHR22911:SF79">
    <property type="entry name" value="MOBA-LIKE NTP TRANSFERASE DOMAIN-CONTAINING PROTEIN"/>
    <property type="match status" value="1"/>
</dbReference>
<evidence type="ECO:0000313" key="4">
    <source>
        <dbReference type="EMBL" id="OUM20514.1"/>
    </source>
</evidence>
<feature type="domain" description="EamA" evidence="3">
    <location>
        <begin position="8"/>
        <end position="141"/>
    </location>
</feature>
<feature type="domain" description="EamA" evidence="3">
    <location>
        <begin position="154"/>
        <end position="286"/>
    </location>
</feature>
<dbReference type="OrthoDB" id="6707571at2"/>
<feature type="transmembrane region" description="Helical" evidence="2">
    <location>
        <begin position="96"/>
        <end position="118"/>
    </location>
</feature>
<dbReference type="Gene3D" id="1.10.3730.20">
    <property type="match status" value="2"/>
</dbReference>
<feature type="transmembrane region" description="Helical" evidence="2">
    <location>
        <begin position="40"/>
        <end position="57"/>
    </location>
</feature>
<dbReference type="RefSeq" id="WP_087019001.1">
    <property type="nucleotide sequence ID" value="NZ_CP178353.1"/>
</dbReference>
<keyword evidence="2" id="KW-0472">Membrane</keyword>
<gene>
    <name evidence="4" type="ORF">CBW42_06700</name>
</gene>
<feature type="transmembrane region" description="Helical" evidence="2">
    <location>
        <begin position="69"/>
        <end position="90"/>
    </location>
</feature>
<protein>
    <recommendedName>
        <fullName evidence="3">EamA domain-containing protein</fullName>
    </recommendedName>
</protein>
<comment type="caution">
    <text evidence="4">The sequence shown here is derived from an EMBL/GenBank/DDBJ whole genome shotgun (WGS) entry which is preliminary data.</text>
</comment>
<feature type="transmembrane region" description="Helical" evidence="2">
    <location>
        <begin position="127"/>
        <end position="144"/>
    </location>
</feature>
<evidence type="ECO:0000313" key="5">
    <source>
        <dbReference type="Proteomes" id="UP000194903"/>
    </source>
</evidence>
<dbReference type="Pfam" id="PF00892">
    <property type="entry name" value="EamA"/>
    <property type="match status" value="2"/>
</dbReference>
<dbReference type="AlphaFoldDB" id="A0A252F410"/>
<evidence type="ECO:0000256" key="1">
    <source>
        <dbReference type="ARBA" id="ARBA00007362"/>
    </source>
</evidence>
<comment type="similarity">
    <text evidence="1">Belongs to the EamA transporter family.</text>
</comment>
<feature type="transmembrane region" description="Helical" evidence="2">
    <location>
        <begin position="183"/>
        <end position="202"/>
    </location>
</feature>
<feature type="transmembrane region" description="Helical" evidence="2">
    <location>
        <begin position="245"/>
        <end position="264"/>
    </location>
</feature>
<evidence type="ECO:0000259" key="3">
    <source>
        <dbReference type="Pfam" id="PF00892"/>
    </source>
</evidence>
<name>A0A252F410_9FIRM</name>
<dbReference type="Proteomes" id="UP000194903">
    <property type="component" value="Unassembled WGS sequence"/>
</dbReference>
<proteinExistence type="inferred from homology"/>
<accession>A0A252F410</accession>
<feature type="transmembrane region" description="Helical" evidence="2">
    <location>
        <begin position="214"/>
        <end position="233"/>
    </location>
</feature>
<dbReference type="InterPro" id="IPR000620">
    <property type="entry name" value="EamA_dom"/>
</dbReference>
<reference evidence="4 5" key="1">
    <citation type="submission" date="2017-05" db="EMBL/GenBank/DDBJ databases">
        <title>Butyricicoccus porcorum sp. nov. a butyrate-producing bacterium from the swine intestinal tract.</title>
        <authorList>
            <person name="Trachsel J."/>
            <person name="Humphrey S."/>
            <person name="Allen H.K."/>
        </authorList>
    </citation>
    <scope>NUCLEOTIDE SEQUENCE [LARGE SCALE GENOMIC DNA]</scope>
    <source>
        <strain evidence="4">BB10</strain>
    </source>
</reference>
<evidence type="ECO:0000256" key="2">
    <source>
        <dbReference type="SAM" id="Phobius"/>
    </source>
</evidence>
<sequence>MHTKAKSAWMIAGAGALWGMIALFVRALNAAGLSALEIVFFRNLLAAAALGVVVAVRDRSALRIRLRDVWMFVGTGMVSIALFNLCYFYTLSRSSVAVAALLLYTSPVFVLLLSILLFRERLTAHRLAAIVITIAGCACITGVFSQAQAVAPMTVLCGLGSGLFYALYSIFGKFALRRYSAMTVSFYTFVFAALATAPFSAAHCTQKVLAQPHTLLVGLGLAVVCTVVPFLLYTGGLDGVPASQAAVLATVEPLVGSLLGVVVFGDPFTIWTVLGMALILSSILVLQLPPRRRPAVEEANG</sequence>
<dbReference type="InterPro" id="IPR037185">
    <property type="entry name" value="EmrE-like"/>
</dbReference>